<dbReference type="Proteomes" id="UP000300879">
    <property type="component" value="Chromosome"/>
</dbReference>
<reference evidence="1 2" key="1">
    <citation type="submission" date="2019-05" db="EMBL/GenBank/DDBJ databases">
        <authorList>
            <person name="Chen C."/>
        </authorList>
    </citation>
    <scope>NUCLEOTIDE SEQUENCE [LARGE SCALE GENOMIC DNA]</scope>
    <source>
        <strain evidence="1 2">HB172198</strain>
    </source>
</reference>
<gene>
    <name evidence="1" type="ORF">E6C60_1869</name>
</gene>
<dbReference type="Pfam" id="PF10673">
    <property type="entry name" value="DUF2487"/>
    <property type="match status" value="1"/>
</dbReference>
<organism evidence="1 2">
    <name type="scientific">Paenibacillus algicola</name>
    <dbReference type="NCBI Taxonomy" id="2565926"/>
    <lineage>
        <taxon>Bacteria</taxon>
        <taxon>Bacillati</taxon>
        <taxon>Bacillota</taxon>
        <taxon>Bacilli</taxon>
        <taxon>Bacillales</taxon>
        <taxon>Paenibacillaceae</taxon>
        <taxon>Paenibacillus</taxon>
    </lineage>
</organism>
<proteinExistence type="predicted"/>
<dbReference type="OrthoDB" id="2678750at2"/>
<name>A0A4V1G3W2_9BACL</name>
<evidence type="ECO:0008006" key="3">
    <source>
        <dbReference type="Google" id="ProtNLM"/>
    </source>
</evidence>
<dbReference type="InterPro" id="IPR019615">
    <property type="entry name" value="DUF2487"/>
</dbReference>
<evidence type="ECO:0000313" key="2">
    <source>
        <dbReference type="Proteomes" id="UP000300879"/>
    </source>
</evidence>
<dbReference type="RefSeq" id="WP_138225585.1">
    <property type="nucleotide sequence ID" value="NZ_CP040396.1"/>
</dbReference>
<dbReference type="AlphaFoldDB" id="A0A4V1G3W2"/>
<accession>A0A4V1G3W2</accession>
<keyword evidence="2" id="KW-1185">Reference proteome</keyword>
<dbReference type="EMBL" id="CP040396">
    <property type="protein sequence ID" value="QCT02584.1"/>
    <property type="molecule type" value="Genomic_DNA"/>
</dbReference>
<sequence>MKFSEVEAEGWGELAPFVDTCLIPYTGLSGEEMPWEVTAALERLRDLMDLIEIPFKGRVVTYPALQYGGEGASVLLSSICSKASAAGFAYVVVITADHELSQEEVPECSLVLSLPKLQQEAGVKLKSAVSQSISKMWTANLT</sequence>
<dbReference type="KEGG" id="palo:E6C60_1869"/>
<protein>
    <recommendedName>
        <fullName evidence="3">DUF2487 domain-containing protein</fullName>
    </recommendedName>
</protein>
<evidence type="ECO:0000313" key="1">
    <source>
        <dbReference type="EMBL" id="QCT02584.1"/>
    </source>
</evidence>